<comment type="subcellular location">
    <subcellularLocation>
        <location evidence="1">Membrane</location>
        <topology evidence="1">Multi-pass membrane protein</topology>
    </subcellularLocation>
</comment>
<dbReference type="InterPro" id="IPR004481">
    <property type="entry name" value="K/Na/Ca-exchanger"/>
</dbReference>
<keyword evidence="6 8" id="KW-0472">Membrane</keyword>
<keyword evidence="3" id="KW-0050">Antiport</keyword>
<feature type="compositionally biased region" description="Acidic residues" evidence="7">
    <location>
        <begin position="165"/>
        <end position="175"/>
    </location>
</feature>
<evidence type="ECO:0000256" key="3">
    <source>
        <dbReference type="ARBA" id="ARBA00022449"/>
    </source>
</evidence>
<dbReference type="GO" id="GO:0005262">
    <property type="term" value="F:calcium channel activity"/>
    <property type="evidence" value="ECO:0007669"/>
    <property type="project" value="TreeGrafter"/>
</dbReference>
<dbReference type="STRING" id="1810919.A0A3D8QB17"/>
<dbReference type="GO" id="GO:0006874">
    <property type="term" value="P:intracellular calcium ion homeostasis"/>
    <property type="evidence" value="ECO:0007669"/>
    <property type="project" value="TreeGrafter"/>
</dbReference>
<protein>
    <recommendedName>
        <fullName evidence="9">Sodium/calcium exchanger membrane region domain-containing protein</fullName>
    </recommendedName>
</protein>
<evidence type="ECO:0000313" key="10">
    <source>
        <dbReference type="EMBL" id="RDW58961.1"/>
    </source>
</evidence>
<comment type="caution">
    <text evidence="10">The sequence shown here is derived from an EMBL/GenBank/DDBJ whole genome shotgun (WGS) entry which is preliminary data.</text>
</comment>
<organism evidence="10 11">
    <name type="scientific">Aspergillus mulundensis</name>
    <dbReference type="NCBI Taxonomy" id="1810919"/>
    <lineage>
        <taxon>Eukaryota</taxon>
        <taxon>Fungi</taxon>
        <taxon>Dikarya</taxon>
        <taxon>Ascomycota</taxon>
        <taxon>Pezizomycotina</taxon>
        <taxon>Eurotiomycetes</taxon>
        <taxon>Eurotiomycetidae</taxon>
        <taxon>Eurotiales</taxon>
        <taxon>Aspergillaceae</taxon>
        <taxon>Aspergillus</taxon>
        <taxon>Aspergillus subgen. Nidulantes</taxon>
    </lineage>
</organism>
<feature type="domain" description="Sodium/calcium exchanger membrane region" evidence="9">
    <location>
        <begin position="228"/>
        <end position="367"/>
    </location>
</feature>
<keyword evidence="5 8" id="KW-1133">Transmembrane helix</keyword>
<sequence length="374" mass="39938">MNWDDFSFNTAVFIAGVFLLEYGADKFLDHTVIVGRRLGISPTLIALLTAGAEYEEVQFELPSDKLIPVLIHPLALGNVMGSAISNILGAFSLGLLCQPRGTEMEFDRSAKIYSFLQLAVTTVFVALAFFDLLGRVTGGILVALFVHYIASVGYAIYKSVAEPPELSDSDSDAGDDEARADDPENNWEPEQGAAAEASENSPLLMNTHPLAQEIDAGRSARRLYFDLLQLFQGLVALALAGYILAHSASSIADSLRLSGTVFGLTVIAFATTLPEKLLSVLGGIRGQGGIVVATTAGSNIFLLTLCVGVVALAGGLSNVEEDTDSYVFFDLAMVWTSAACFTAVIFFGPSRFAGLVLLAAYVAFLGFEFTVFRR</sequence>
<feature type="transmembrane region" description="Helical" evidence="8">
    <location>
        <begin position="290"/>
        <end position="314"/>
    </location>
</feature>
<dbReference type="Proteomes" id="UP000256690">
    <property type="component" value="Unassembled WGS sequence"/>
</dbReference>
<comment type="similarity">
    <text evidence="2">Belongs to the Ca(2+):cation antiporter (CaCA) (TC 2.A.19) family. SLC24A subfamily.</text>
</comment>
<feature type="transmembrane region" description="Helical" evidence="8">
    <location>
        <begin position="352"/>
        <end position="372"/>
    </location>
</feature>
<evidence type="ECO:0000259" key="9">
    <source>
        <dbReference type="Pfam" id="PF01699"/>
    </source>
</evidence>
<evidence type="ECO:0000256" key="2">
    <source>
        <dbReference type="ARBA" id="ARBA00005364"/>
    </source>
</evidence>
<dbReference type="GeneID" id="38121537"/>
<feature type="domain" description="Sodium/calcium exchanger membrane region" evidence="9">
    <location>
        <begin position="10"/>
        <end position="150"/>
    </location>
</feature>
<dbReference type="OrthoDB" id="2127281at2759"/>
<dbReference type="PANTHER" id="PTHR10846:SF8">
    <property type="entry name" value="INNER MEMBRANE PROTEIN YRBG"/>
    <property type="match status" value="1"/>
</dbReference>
<evidence type="ECO:0000256" key="5">
    <source>
        <dbReference type="ARBA" id="ARBA00022989"/>
    </source>
</evidence>
<feature type="transmembrane region" description="Helical" evidence="8">
    <location>
        <begin position="136"/>
        <end position="157"/>
    </location>
</feature>
<evidence type="ECO:0000256" key="1">
    <source>
        <dbReference type="ARBA" id="ARBA00004141"/>
    </source>
</evidence>
<reference evidence="10 11" key="1">
    <citation type="journal article" date="2018" name="IMA Fungus">
        <title>IMA Genome-F 9: Draft genome sequence of Annulohypoxylon stygium, Aspergillus mulundensis, Berkeleyomyces basicola (syn. Thielaviopsis basicola), Ceratocystis smalleyi, two Cercospora beticola strains, Coleophoma cylindrospora, Fusarium fracticaudum, Phialophora cf. hyalina, and Morchella septimelata.</title>
        <authorList>
            <person name="Wingfield B.D."/>
            <person name="Bills G.F."/>
            <person name="Dong Y."/>
            <person name="Huang W."/>
            <person name="Nel W.J."/>
            <person name="Swalarsk-Parry B.S."/>
            <person name="Vaghefi N."/>
            <person name="Wilken P.M."/>
            <person name="An Z."/>
            <person name="de Beer Z.W."/>
            <person name="De Vos L."/>
            <person name="Chen L."/>
            <person name="Duong T.A."/>
            <person name="Gao Y."/>
            <person name="Hammerbacher A."/>
            <person name="Kikkert J.R."/>
            <person name="Li Y."/>
            <person name="Li H."/>
            <person name="Li K."/>
            <person name="Li Q."/>
            <person name="Liu X."/>
            <person name="Ma X."/>
            <person name="Naidoo K."/>
            <person name="Pethybridge S.J."/>
            <person name="Sun J."/>
            <person name="Steenkamp E.T."/>
            <person name="van der Nest M.A."/>
            <person name="van Wyk S."/>
            <person name="Wingfield M.J."/>
            <person name="Xiong C."/>
            <person name="Yue Q."/>
            <person name="Zhang X."/>
        </authorList>
    </citation>
    <scope>NUCLEOTIDE SEQUENCE [LARGE SCALE GENOMIC DNA]</scope>
    <source>
        <strain evidence="10 11">DSM 5745</strain>
    </source>
</reference>
<feature type="transmembrane region" description="Helical" evidence="8">
    <location>
        <begin position="6"/>
        <end position="24"/>
    </location>
</feature>
<evidence type="ECO:0000313" key="11">
    <source>
        <dbReference type="Proteomes" id="UP000256690"/>
    </source>
</evidence>
<feature type="transmembrane region" description="Helical" evidence="8">
    <location>
        <begin position="110"/>
        <end position="130"/>
    </location>
</feature>
<proteinExistence type="inferred from homology"/>
<dbReference type="InterPro" id="IPR044880">
    <property type="entry name" value="NCX_ion-bd_dom_sf"/>
</dbReference>
<feature type="transmembrane region" description="Helical" evidence="8">
    <location>
        <begin position="326"/>
        <end position="347"/>
    </location>
</feature>
<evidence type="ECO:0000256" key="6">
    <source>
        <dbReference type="ARBA" id="ARBA00023136"/>
    </source>
</evidence>
<dbReference type="GO" id="GO:0005886">
    <property type="term" value="C:plasma membrane"/>
    <property type="evidence" value="ECO:0007669"/>
    <property type="project" value="TreeGrafter"/>
</dbReference>
<feature type="transmembrane region" description="Helical" evidence="8">
    <location>
        <begin position="223"/>
        <end position="245"/>
    </location>
</feature>
<dbReference type="GO" id="GO:0008273">
    <property type="term" value="F:calcium, potassium:sodium antiporter activity"/>
    <property type="evidence" value="ECO:0007669"/>
    <property type="project" value="TreeGrafter"/>
</dbReference>
<dbReference type="AlphaFoldDB" id="A0A3D8QB17"/>
<dbReference type="EMBL" id="PVWQ01000022">
    <property type="protein sequence ID" value="RDW58961.1"/>
    <property type="molecule type" value="Genomic_DNA"/>
</dbReference>
<dbReference type="InterPro" id="IPR004837">
    <property type="entry name" value="NaCa_Exmemb"/>
</dbReference>
<accession>A0A3D8QB17</accession>
<evidence type="ECO:0000256" key="7">
    <source>
        <dbReference type="SAM" id="MobiDB-lite"/>
    </source>
</evidence>
<dbReference type="Gene3D" id="1.20.1420.30">
    <property type="entry name" value="NCX, central ion-binding region"/>
    <property type="match status" value="2"/>
</dbReference>
<feature type="transmembrane region" description="Helical" evidence="8">
    <location>
        <begin position="257"/>
        <end position="278"/>
    </location>
</feature>
<keyword evidence="3" id="KW-0813">Transport</keyword>
<dbReference type="RefSeq" id="XP_026598258.1">
    <property type="nucleotide sequence ID" value="XM_026753183.1"/>
</dbReference>
<feature type="transmembrane region" description="Helical" evidence="8">
    <location>
        <begin position="74"/>
        <end position="98"/>
    </location>
</feature>
<dbReference type="PANTHER" id="PTHR10846">
    <property type="entry name" value="SODIUM/POTASSIUM/CALCIUM EXCHANGER"/>
    <property type="match status" value="1"/>
</dbReference>
<feature type="region of interest" description="Disordered" evidence="7">
    <location>
        <begin position="164"/>
        <end position="199"/>
    </location>
</feature>
<evidence type="ECO:0000256" key="8">
    <source>
        <dbReference type="SAM" id="Phobius"/>
    </source>
</evidence>
<name>A0A3D8QB17_9EURO</name>
<evidence type="ECO:0000256" key="4">
    <source>
        <dbReference type="ARBA" id="ARBA00022692"/>
    </source>
</evidence>
<keyword evidence="11" id="KW-1185">Reference proteome</keyword>
<gene>
    <name evidence="10" type="ORF">DSM5745_11167</name>
</gene>
<keyword evidence="4 8" id="KW-0812">Transmembrane</keyword>
<dbReference type="Pfam" id="PF01699">
    <property type="entry name" value="Na_Ca_ex"/>
    <property type="match status" value="2"/>
</dbReference>